<dbReference type="Gene3D" id="2.20.110.10">
    <property type="entry name" value="Histone H3 K4-specific methyltransferase SET7/9 N-terminal domain"/>
    <property type="match status" value="1"/>
</dbReference>
<protein>
    <recommendedName>
        <fullName evidence="3">MORN repeat-containing protein 5</fullName>
    </recommendedName>
</protein>
<dbReference type="PANTHER" id="PTHR46917:SF1">
    <property type="entry name" value="MORN REPEAT-CONTAINING PROTEIN 2"/>
    <property type="match status" value="1"/>
</dbReference>
<dbReference type="STRING" id="7102.A0A2A4KBC5"/>
<reference evidence="2" key="1">
    <citation type="submission" date="2017-09" db="EMBL/GenBank/DDBJ databases">
        <title>Contemporary evolution of a Lepidopteran species, Heliothis virescens, in response to modern agricultural practices.</title>
        <authorList>
            <person name="Fritz M.L."/>
            <person name="Deyonke A.M."/>
            <person name="Papanicolaou A."/>
            <person name="Micinski S."/>
            <person name="Westbrook J."/>
            <person name="Gould F."/>
        </authorList>
    </citation>
    <scope>NUCLEOTIDE SEQUENCE [LARGE SCALE GENOMIC DNA]</scope>
    <source>
        <strain evidence="2">HvINT-</strain>
        <tissue evidence="2">Whole body</tissue>
    </source>
</reference>
<feature type="compositionally biased region" description="Basic and acidic residues" evidence="1">
    <location>
        <begin position="21"/>
        <end position="31"/>
    </location>
</feature>
<feature type="region of interest" description="Disordered" evidence="1">
    <location>
        <begin position="1"/>
        <end position="31"/>
    </location>
</feature>
<evidence type="ECO:0000313" key="2">
    <source>
        <dbReference type="EMBL" id="PCG81050.1"/>
    </source>
</evidence>
<dbReference type="PANTHER" id="PTHR46917">
    <property type="entry name" value="MORN REPEAT-CONTAINING PROTEIN 2"/>
    <property type="match status" value="1"/>
</dbReference>
<evidence type="ECO:0008006" key="3">
    <source>
        <dbReference type="Google" id="ProtNLM"/>
    </source>
</evidence>
<proteinExistence type="predicted"/>
<dbReference type="SUPFAM" id="SSF82185">
    <property type="entry name" value="Histone H3 K4-specific methyltransferase SET7/9 N-terminal domain"/>
    <property type="match status" value="1"/>
</dbReference>
<dbReference type="EMBL" id="NWSH01000002">
    <property type="protein sequence ID" value="PCG81050.1"/>
    <property type="molecule type" value="Genomic_DNA"/>
</dbReference>
<dbReference type="InterPro" id="IPR052849">
    <property type="entry name" value="MORN_repeat_protein"/>
</dbReference>
<name>A0A2A4KBC5_HELVI</name>
<comment type="caution">
    <text evidence="2">The sequence shown here is derived from an EMBL/GenBank/DDBJ whole genome shotgun (WGS) entry which is preliminary data.</text>
</comment>
<accession>A0A2A4KBC5</accession>
<organism evidence="2">
    <name type="scientific">Heliothis virescens</name>
    <name type="common">Tobacco budworm moth</name>
    <dbReference type="NCBI Taxonomy" id="7102"/>
    <lineage>
        <taxon>Eukaryota</taxon>
        <taxon>Metazoa</taxon>
        <taxon>Ecdysozoa</taxon>
        <taxon>Arthropoda</taxon>
        <taxon>Hexapoda</taxon>
        <taxon>Insecta</taxon>
        <taxon>Pterygota</taxon>
        <taxon>Neoptera</taxon>
        <taxon>Endopterygota</taxon>
        <taxon>Lepidoptera</taxon>
        <taxon>Glossata</taxon>
        <taxon>Ditrysia</taxon>
        <taxon>Noctuoidea</taxon>
        <taxon>Noctuidae</taxon>
        <taxon>Heliothinae</taxon>
        <taxon>Heliothis</taxon>
    </lineage>
</organism>
<evidence type="ECO:0000256" key="1">
    <source>
        <dbReference type="SAM" id="MobiDB-lite"/>
    </source>
</evidence>
<feature type="region of interest" description="Disordered" evidence="1">
    <location>
        <begin position="180"/>
        <end position="203"/>
    </location>
</feature>
<gene>
    <name evidence="2" type="ORF">B5V51_42</name>
</gene>
<dbReference type="AlphaFoldDB" id="A0A2A4KBC5"/>
<sequence>MATAKTPASPGTGTPTEADTEDTKKPTKEKEIPVIHDQGFFQHETGDTYDGYFEAKKKDRVVKMHGPGVYTTAEGDSYTGNWEADKFGGNEEVVIAFADGSKYEGTIKEWAYASNSRYTYPDGSVLQGEFIDNCPVGHLTLTDPNGHTWLGTADQGFAWFEPVNHFYEFLETTRDPSNKLKKRHKNVLQDPSSMSKGLVDTIQ</sequence>